<reference evidence="1 2" key="1">
    <citation type="journal article" date="2014" name="Int. J. Syst. Evol. Microbiol.">
        <title>Listeria floridensis sp. nov., Listeria aquatica sp. nov., Listeria cornellensis sp. nov., Listeria riparia sp. nov. and Listeria grandensis sp. nov., from agricultural and natural environments.</title>
        <authorList>
            <person name="den Bakker H.C."/>
            <person name="Warchocki S."/>
            <person name="Wright E.M."/>
            <person name="Allred A.F."/>
            <person name="Ahlstrom C."/>
            <person name="Manuel C.S."/>
            <person name="Stasiewicz M.J."/>
            <person name="Burrell A."/>
            <person name="Roof S."/>
            <person name="Strawn L."/>
            <person name="Fortes E.D."/>
            <person name="Nightingale K.K."/>
            <person name="Kephart D."/>
            <person name="Wiedmann M."/>
        </authorList>
    </citation>
    <scope>NUCLEOTIDE SEQUENCE [LARGE SCALE GENOMIC DNA]</scope>
    <source>
        <strain evidence="1 2">FSL S10-1187</strain>
    </source>
</reference>
<protein>
    <submittedName>
        <fullName evidence="1">Uncharacterized protein</fullName>
    </submittedName>
</protein>
<comment type="caution">
    <text evidence="1">The sequence shown here is derived from an EMBL/GenBank/DDBJ whole genome shotgun (WGS) entry which is preliminary data.</text>
</comment>
<proteinExistence type="predicted"/>
<accession>A0ABN0RCK7</accession>
<dbReference type="Proteomes" id="UP000019249">
    <property type="component" value="Unassembled WGS sequence"/>
</dbReference>
<evidence type="ECO:0000313" key="1">
    <source>
        <dbReference type="EMBL" id="EUJ27404.1"/>
    </source>
</evidence>
<keyword evidence="2" id="KW-1185">Reference proteome</keyword>
<name>A0ABN0RCK7_9LIST</name>
<dbReference type="EMBL" id="AODF01000032">
    <property type="protein sequence ID" value="EUJ27404.1"/>
    <property type="molecule type" value="Genomic_DNA"/>
</dbReference>
<organism evidence="1 2">
    <name type="scientific">Listeria floridensis FSL S10-1187</name>
    <dbReference type="NCBI Taxonomy" id="1265817"/>
    <lineage>
        <taxon>Bacteria</taxon>
        <taxon>Bacillati</taxon>
        <taxon>Bacillota</taxon>
        <taxon>Bacilli</taxon>
        <taxon>Bacillales</taxon>
        <taxon>Listeriaceae</taxon>
        <taxon>Listeria</taxon>
    </lineage>
</organism>
<gene>
    <name evidence="1" type="ORF">MFLO_13083</name>
</gene>
<sequence length="58" mass="6703">MVVKMTNDKNKTARFDYGYVKKQNELSTIGLVDEEVQEKGITTNKIKVIYSNGKEEEF</sequence>
<evidence type="ECO:0000313" key="2">
    <source>
        <dbReference type="Proteomes" id="UP000019249"/>
    </source>
</evidence>